<feature type="region of interest" description="Disordered" evidence="8">
    <location>
        <begin position="523"/>
        <end position="558"/>
    </location>
</feature>
<dbReference type="Gene3D" id="3.90.740.10">
    <property type="entry name" value="Valyl/Leucyl/Isoleucyl-tRNA synthetase, editing domain"/>
    <property type="match status" value="1"/>
</dbReference>
<keyword evidence="3 10" id="KW-0436">Ligase</keyword>
<organism evidence="10 11">
    <name type="scientific">Candidatus Gottesmanbacteria bacterium GW2011_GWB1_43_11</name>
    <dbReference type="NCBI Taxonomy" id="1618446"/>
    <lineage>
        <taxon>Bacteria</taxon>
        <taxon>Candidatus Gottesmaniibacteriota</taxon>
    </lineage>
</organism>
<feature type="domain" description="Leucyl-tRNA synthetase editing" evidence="9">
    <location>
        <begin position="274"/>
        <end position="471"/>
    </location>
</feature>
<dbReference type="STRING" id="1618446.UV61_C0023G0011"/>
<dbReference type="GO" id="GO:0002161">
    <property type="term" value="F:aminoacyl-tRNA deacylase activity"/>
    <property type="evidence" value="ECO:0007669"/>
    <property type="project" value="InterPro"/>
</dbReference>
<keyword evidence="7" id="KW-0030">Aminoacyl-tRNA synthetase</keyword>
<evidence type="ECO:0000259" key="9">
    <source>
        <dbReference type="Pfam" id="PF13603"/>
    </source>
</evidence>
<dbReference type="InterPro" id="IPR025709">
    <property type="entry name" value="Leu_tRNA-synth_edit"/>
</dbReference>
<accession>A0A0G1CH73</accession>
<comment type="similarity">
    <text evidence="1">Belongs to the class-I aminoacyl-tRNA synthetase family.</text>
</comment>
<dbReference type="PATRIC" id="fig|1618446.3.peg.1467"/>
<dbReference type="GO" id="GO:0005829">
    <property type="term" value="C:cytosol"/>
    <property type="evidence" value="ECO:0007669"/>
    <property type="project" value="TreeGrafter"/>
</dbReference>
<evidence type="ECO:0000256" key="2">
    <source>
        <dbReference type="ARBA" id="ARBA00013164"/>
    </source>
</evidence>
<evidence type="ECO:0000256" key="6">
    <source>
        <dbReference type="ARBA" id="ARBA00022917"/>
    </source>
</evidence>
<dbReference type="Proteomes" id="UP000034050">
    <property type="component" value="Unassembled WGS sequence"/>
</dbReference>
<dbReference type="AlphaFoldDB" id="A0A0G1CH73"/>
<proteinExistence type="inferred from homology"/>
<sequence length="745" mass="85743">MTKDIPMRFKPSEFEAKWQKKWEEAGTYVNDMKKSPRPYYNLMMFPYPSAEGLHVGNMYAFTGVDIHGRFMRMQGFDVFEPIGLDGFGIHSENYAMKVGRKPQEHAKISQENFYRQLRATGNGFDWTRTVETYDPDYYRWTQWLFVAMFKHGLAYRAKAQVNWCPGCKTVLADEQVVGKKVEQVGKVDKVEQGSTGVIARNEVTKQSQEKEIAAPSLPTGLAMTKDVCERCSTPVVKKELEQWFFRITAYAERLLQNTYKPIFNWPDKVKLGQRNWIGKKEGININYPIIQLSNNPISTNKYIYNVVVFTTRPDTNFGATFIVVAPEHPIIEKITTPEYIEAVKAYIKTSQNKSKEERVTEGRKKTGVFTGSYAINQLNNYKMPIWVADFVLMDVGTGAVVGVPGHDKRDFEFAVVMNLPIKRVVVGKDGDTSKITRPEQVQELEGKMINSGFLNGLEIQTAISKMMDYLEEKGWGKRVTTYHLRDWLISRQRYWGAPIPMIYCQHCADKGESWFSSEEAKKMSFPRRPKADPPLAEKRESIQIDPRVKPEDDNQRAENDNKWAVGWWPVPEDQLPVTLPDVDDWRPTGTGRGPLAGHPEFYKTTCPNCGGAAQRETDVCDTFLDSSWYYLRYPSVNKKSNVIARRNEMTTKQSQEVEIASPVRQLVRNDNQLPWDPDITQHWFPVDSYIGGAEHTVLHLLYTRFTWMALRDWGFIKIKYQTKCVQNLIFPGIQVSRSSVFLPMV</sequence>
<dbReference type="PANTHER" id="PTHR43740">
    <property type="entry name" value="LEUCYL-TRNA SYNTHETASE"/>
    <property type="match status" value="1"/>
</dbReference>
<keyword evidence="6" id="KW-0648">Protein biosynthesis</keyword>
<dbReference type="InterPro" id="IPR001412">
    <property type="entry name" value="aa-tRNA-synth_I_CS"/>
</dbReference>
<name>A0A0G1CH73_9BACT</name>
<dbReference type="InterPro" id="IPR002302">
    <property type="entry name" value="Leu-tRNA-ligase"/>
</dbReference>
<evidence type="ECO:0000256" key="5">
    <source>
        <dbReference type="ARBA" id="ARBA00022840"/>
    </source>
</evidence>
<evidence type="ECO:0000256" key="7">
    <source>
        <dbReference type="ARBA" id="ARBA00023146"/>
    </source>
</evidence>
<dbReference type="PRINTS" id="PR00985">
    <property type="entry name" value="TRNASYNTHLEU"/>
</dbReference>
<evidence type="ECO:0000256" key="1">
    <source>
        <dbReference type="ARBA" id="ARBA00005594"/>
    </source>
</evidence>
<dbReference type="GO" id="GO:0005524">
    <property type="term" value="F:ATP binding"/>
    <property type="evidence" value="ECO:0007669"/>
    <property type="project" value="UniProtKB-KW"/>
</dbReference>
<dbReference type="PROSITE" id="PS00178">
    <property type="entry name" value="AA_TRNA_LIGASE_I"/>
    <property type="match status" value="1"/>
</dbReference>
<dbReference type="SUPFAM" id="SSF52374">
    <property type="entry name" value="Nucleotidylyl transferase"/>
    <property type="match status" value="1"/>
</dbReference>
<protein>
    <recommendedName>
        <fullName evidence="2">leucine--tRNA ligase</fullName>
        <ecNumber evidence="2">6.1.1.4</ecNumber>
    </recommendedName>
</protein>
<evidence type="ECO:0000313" key="11">
    <source>
        <dbReference type="Proteomes" id="UP000034050"/>
    </source>
</evidence>
<evidence type="ECO:0000313" key="10">
    <source>
        <dbReference type="EMBL" id="KKS84877.1"/>
    </source>
</evidence>
<evidence type="ECO:0000256" key="8">
    <source>
        <dbReference type="SAM" id="MobiDB-lite"/>
    </source>
</evidence>
<dbReference type="InterPro" id="IPR014729">
    <property type="entry name" value="Rossmann-like_a/b/a_fold"/>
</dbReference>
<dbReference type="PANTHER" id="PTHR43740:SF2">
    <property type="entry name" value="LEUCINE--TRNA LIGASE, MITOCHONDRIAL"/>
    <property type="match status" value="1"/>
</dbReference>
<dbReference type="EMBL" id="LCFD01000023">
    <property type="protein sequence ID" value="KKS84877.1"/>
    <property type="molecule type" value="Genomic_DNA"/>
</dbReference>
<dbReference type="InterPro" id="IPR009008">
    <property type="entry name" value="Val/Leu/Ile-tRNA-synth_edit"/>
</dbReference>
<keyword evidence="4" id="KW-0547">Nucleotide-binding</keyword>
<dbReference type="SUPFAM" id="SSF50677">
    <property type="entry name" value="ValRS/IleRS/LeuRS editing domain"/>
    <property type="match status" value="1"/>
</dbReference>
<dbReference type="Gene3D" id="1.10.730.10">
    <property type="entry name" value="Isoleucyl-tRNA Synthetase, Domain 1"/>
    <property type="match status" value="1"/>
</dbReference>
<reference evidence="10 11" key="1">
    <citation type="journal article" date="2015" name="Nature">
        <title>rRNA introns, odd ribosomes, and small enigmatic genomes across a large radiation of phyla.</title>
        <authorList>
            <person name="Brown C.T."/>
            <person name="Hug L.A."/>
            <person name="Thomas B.C."/>
            <person name="Sharon I."/>
            <person name="Castelle C.J."/>
            <person name="Singh A."/>
            <person name="Wilkins M.J."/>
            <person name="Williams K.H."/>
            <person name="Banfield J.F."/>
        </authorList>
    </citation>
    <scope>NUCLEOTIDE SEQUENCE [LARGE SCALE GENOMIC DNA]</scope>
</reference>
<keyword evidence="5" id="KW-0067">ATP-binding</keyword>
<dbReference type="Gene3D" id="3.40.50.620">
    <property type="entry name" value="HUPs"/>
    <property type="match status" value="3"/>
</dbReference>
<dbReference type="GO" id="GO:0006429">
    <property type="term" value="P:leucyl-tRNA aminoacylation"/>
    <property type="evidence" value="ECO:0007669"/>
    <property type="project" value="InterPro"/>
</dbReference>
<dbReference type="GO" id="GO:0004823">
    <property type="term" value="F:leucine-tRNA ligase activity"/>
    <property type="evidence" value="ECO:0007669"/>
    <property type="project" value="UniProtKB-EC"/>
</dbReference>
<comment type="caution">
    <text evidence="10">The sequence shown here is derived from an EMBL/GenBank/DDBJ whole genome shotgun (WGS) entry which is preliminary data.</text>
</comment>
<evidence type="ECO:0000256" key="3">
    <source>
        <dbReference type="ARBA" id="ARBA00022598"/>
    </source>
</evidence>
<feature type="compositionally biased region" description="Basic and acidic residues" evidence="8">
    <location>
        <begin position="529"/>
        <end position="558"/>
    </location>
</feature>
<gene>
    <name evidence="10" type="ORF">UV61_C0023G0011</name>
</gene>
<dbReference type="Pfam" id="PF13603">
    <property type="entry name" value="tRNA-synt_1_2"/>
    <property type="match status" value="1"/>
</dbReference>
<dbReference type="EC" id="6.1.1.4" evidence="2"/>
<evidence type="ECO:0000256" key="4">
    <source>
        <dbReference type="ARBA" id="ARBA00022741"/>
    </source>
</evidence>